<evidence type="ECO:0000256" key="1">
    <source>
        <dbReference type="ARBA" id="ARBA00004141"/>
    </source>
</evidence>
<reference evidence="10" key="1">
    <citation type="submission" date="2017-02" db="UniProtKB">
        <authorList>
            <consortium name="WormBaseParasite"/>
        </authorList>
    </citation>
    <scope>IDENTIFICATION</scope>
</reference>
<dbReference type="Proteomes" id="UP000036681">
    <property type="component" value="Unplaced"/>
</dbReference>
<evidence type="ECO:0000256" key="2">
    <source>
        <dbReference type="ARBA" id="ARBA00022692"/>
    </source>
</evidence>
<dbReference type="InterPro" id="IPR035973">
    <property type="entry name" value="Cyt_c_oxidase_su3-like_sf"/>
</dbReference>
<comment type="function">
    <text evidence="5">Component of the cytochrome c oxidase, the last enzyme in the mitochondrial electron transport chain which drives oxidative phosphorylation. The respiratory chain contains 3 multisubunit complexes succinate dehydrogenase (complex II, CII), ubiquinol-cytochrome c oxidoreductase (cytochrome b-c1 complex, complex III, CIII) and cytochrome c oxidase (complex IV, CIV), that cooperate to transfer electrons derived from NADH and succinate to molecular oxygen, creating an electrochemical gradient over the inner membrane that drives transmembrane transport and the ATP synthase. Cytochrome c oxidase is the component of the respiratory chain that catalyzes the reduction of oxygen to water. Electrons originating from reduced cytochrome c in the intermembrane space (IMS) are transferred via the dinuclear copper A center (CU(A)) of subunit 2 and heme A of subunit 1 to the active site in subunit 1, a binuclear center (BNC) formed by heme A3 and copper B (CU(B)). The BNC reduces molecular oxygen to 2 water molecules using 4 electrons from cytochrome c in the IMS and 4 protons from the mitochondrial matrix.</text>
</comment>
<evidence type="ECO:0000256" key="4">
    <source>
        <dbReference type="ARBA" id="ARBA00023136"/>
    </source>
</evidence>
<dbReference type="Pfam" id="PF00510">
    <property type="entry name" value="COX3"/>
    <property type="match status" value="1"/>
</dbReference>
<keyword evidence="9" id="KW-1185">Reference proteome</keyword>
<feature type="region of interest" description="Disordered" evidence="6">
    <location>
        <begin position="139"/>
        <end position="158"/>
    </location>
</feature>
<accession>A0A0M3HMU5</accession>
<comment type="subcellular location">
    <subcellularLocation>
        <location evidence="1">Membrane</location>
        <topology evidence="1">Multi-pass membrane protein</topology>
    </subcellularLocation>
</comment>
<evidence type="ECO:0000256" key="6">
    <source>
        <dbReference type="SAM" id="MobiDB-lite"/>
    </source>
</evidence>
<feature type="transmembrane region" description="Helical" evidence="7">
    <location>
        <begin position="83"/>
        <end position="103"/>
    </location>
</feature>
<dbReference type="GO" id="GO:0016020">
    <property type="term" value="C:membrane"/>
    <property type="evidence" value="ECO:0007669"/>
    <property type="project" value="UniProtKB-SubCell"/>
</dbReference>
<keyword evidence="4 7" id="KW-0472">Membrane</keyword>
<feature type="transmembrane region" description="Helical" evidence="7">
    <location>
        <begin position="42"/>
        <end position="62"/>
    </location>
</feature>
<dbReference type="PROSITE" id="PS50253">
    <property type="entry name" value="COX3"/>
    <property type="match status" value="1"/>
</dbReference>
<evidence type="ECO:0000259" key="8">
    <source>
        <dbReference type="PROSITE" id="PS50253"/>
    </source>
</evidence>
<dbReference type="InterPro" id="IPR000298">
    <property type="entry name" value="Cyt_c_oxidase-like_su3"/>
</dbReference>
<protein>
    <recommendedName>
        <fullName evidence="5">Cytochrome c oxidase subunit 3</fullName>
    </recommendedName>
</protein>
<evidence type="ECO:0000313" key="9">
    <source>
        <dbReference type="Proteomes" id="UP000036681"/>
    </source>
</evidence>
<evidence type="ECO:0000256" key="5">
    <source>
        <dbReference type="RuleBase" id="RU003375"/>
    </source>
</evidence>
<keyword evidence="3 7" id="KW-1133">Transmembrane helix</keyword>
<organism evidence="9 10">
    <name type="scientific">Ascaris lumbricoides</name>
    <name type="common">Giant roundworm</name>
    <dbReference type="NCBI Taxonomy" id="6252"/>
    <lineage>
        <taxon>Eukaryota</taxon>
        <taxon>Metazoa</taxon>
        <taxon>Ecdysozoa</taxon>
        <taxon>Nematoda</taxon>
        <taxon>Chromadorea</taxon>
        <taxon>Rhabditida</taxon>
        <taxon>Spirurina</taxon>
        <taxon>Ascaridomorpha</taxon>
        <taxon>Ascaridoidea</taxon>
        <taxon>Ascarididae</taxon>
        <taxon>Ascaris</taxon>
    </lineage>
</organism>
<name>A0A0M3HMU5_ASCLU</name>
<evidence type="ECO:0000256" key="7">
    <source>
        <dbReference type="SAM" id="Phobius"/>
    </source>
</evidence>
<comment type="similarity">
    <text evidence="5">Belongs to the cytochrome c oxidase subunit 3 family.</text>
</comment>
<keyword evidence="5" id="KW-0496">Mitochondrion</keyword>
<proteinExistence type="inferred from homology"/>
<keyword evidence="2 5" id="KW-0812">Transmembrane</keyword>
<dbReference type="GO" id="GO:0004129">
    <property type="term" value="F:cytochrome-c oxidase activity"/>
    <property type="evidence" value="ECO:0007669"/>
    <property type="project" value="InterPro"/>
</dbReference>
<evidence type="ECO:0000256" key="3">
    <source>
        <dbReference type="ARBA" id="ARBA00022989"/>
    </source>
</evidence>
<dbReference type="SUPFAM" id="SSF81452">
    <property type="entry name" value="Cytochrome c oxidase subunit III-like"/>
    <property type="match status" value="1"/>
</dbReference>
<sequence>MKHEKYNRFMICRWMYAVFHNSHIFGLSRYPILDFCSSFGLTIWYFLQFIILLFPISNSLLLRGKDIVMESLKDYHNFLVTDGFKFGVLVLIFSEFMLFWYFFELFYNAALVPAHDVRSAWSPSGADLITIHMTIQLRSPTGPRKKKSRTTKPTTTIHNASRSARQKNFKVALETVCSPQIQIRIAGLQIGITLNKLLITTEVQKLVCARAKT</sequence>
<dbReference type="AlphaFoldDB" id="A0A0M3HMU5"/>
<feature type="domain" description="Heme-copper oxidase subunit III family profile" evidence="8">
    <location>
        <begin position="18"/>
        <end position="137"/>
    </location>
</feature>
<dbReference type="WBParaSite" id="ALUE_0000290401-mRNA-1">
    <property type="protein sequence ID" value="ALUE_0000290401-mRNA-1"/>
    <property type="gene ID" value="ALUE_0000290401"/>
</dbReference>
<evidence type="ECO:0000313" key="10">
    <source>
        <dbReference type="WBParaSite" id="ALUE_0000290401-mRNA-1"/>
    </source>
</evidence>